<sequence length="88" mass="10286">MEWIMIITAIIEAIQECQENRDRDDIEAGLNKPGPRERWAIRRILIQEKGLRGKKLWRKVDEGMNELRALDSEDIQRVMASVPMPEGQ</sequence>
<dbReference type="AlphaFoldDB" id="A0A0F9TRY2"/>
<reference evidence="1" key="1">
    <citation type="journal article" date="2015" name="Nature">
        <title>Complex archaea that bridge the gap between prokaryotes and eukaryotes.</title>
        <authorList>
            <person name="Spang A."/>
            <person name="Saw J.H."/>
            <person name="Jorgensen S.L."/>
            <person name="Zaremba-Niedzwiedzka K."/>
            <person name="Martijn J."/>
            <person name="Lind A.E."/>
            <person name="van Eijk R."/>
            <person name="Schleper C."/>
            <person name="Guy L."/>
            <person name="Ettema T.J."/>
        </authorList>
    </citation>
    <scope>NUCLEOTIDE SEQUENCE</scope>
</reference>
<proteinExistence type="predicted"/>
<dbReference type="EMBL" id="LAZR01000274">
    <property type="protein sequence ID" value="KKN77722.1"/>
    <property type="molecule type" value="Genomic_DNA"/>
</dbReference>
<name>A0A0F9TRY2_9ZZZZ</name>
<comment type="caution">
    <text evidence="1">The sequence shown here is derived from an EMBL/GenBank/DDBJ whole genome shotgun (WGS) entry which is preliminary data.</text>
</comment>
<accession>A0A0F9TRY2</accession>
<evidence type="ECO:0000313" key="1">
    <source>
        <dbReference type="EMBL" id="KKN77722.1"/>
    </source>
</evidence>
<gene>
    <name evidence="1" type="ORF">LCGC14_0356960</name>
</gene>
<organism evidence="1">
    <name type="scientific">marine sediment metagenome</name>
    <dbReference type="NCBI Taxonomy" id="412755"/>
    <lineage>
        <taxon>unclassified sequences</taxon>
        <taxon>metagenomes</taxon>
        <taxon>ecological metagenomes</taxon>
    </lineage>
</organism>
<protein>
    <submittedName>
        <fullName evidence="1">Uncharacterized protein</fullName>
    </submittedName>
</protein>